<name>A0A8S5N7E4_9CAUD</name>
<organism evidence="1">
    <name type="scientific">Siphoviridae sp. ctfWC31</name>
    <dbReference type="NCBI Taxonomy" id="2826414"/>
    <lineage>
        <taxon>Viruses</taxon>
        <taxon>Duplodnaviria</taxon>
        <taxon>Heunggongvirae</taxon>
        <taxon>Uroviricota</taxon>
        <taxon>Caudoviricetes</taxon>
    </lineage>
</organism>
<accession>A0A8S5N7E4</accession>
<sequence>MRDTASRHTMSRETLNDLYRGLENFLADLTLEEAQSSKASFTEIFTLIHQRIRQTK</sequence>
<protein>
    <submittedName>
        <fullName evidence="1">Uncharacterized protein</fullName>
    </submittedName>
</protein>
<dbReference type="EMBL" id="BK015078">
    <property type="protein sequence ID" value="DAD90160.1"/>
    <property type="molecule type" value="Genomic_DNA"/>
</dbReference>
<reference evidence="1" key="1">
    <citation type="journal article" date="2021" name="Proc. Natl. Acad. Sci. U.S.A.">
        <title>A Catalog of Tens of Thousands of Viruses from Human Metagenomes Reveals Hidden Associations with Chronic Diseases.</title>
        <authorList>
            <person name="Tisza M.J."/>
            <person name="Buck C.B."/>
        </authorList>
    </citation>
    <scope>NUCLEOTIDE SEQUENCE</scope>
    <source>
        <strain evidence="1">CtfWC31</strain>
    </source>
</reference>
<proteinExistence type="predicted"/>
<evidence type="ECO:0000313" key="1">
    <source>
        <dbReference type="EMBL" id="DAD90160.1"/>
    </source>
</evidence>